<keyword evidence="9" id="KW-0443">Lipid metabolism</keyword>
<evidence type="ECO:0000256" key="1">
    <source>
        <dbReference type="ARBA" id="ARBA00001946"/>
    </source>
</evidence>
<evidence type="ECO:0000259" key="13">
    <source>
        <dbReference type="PROSITE" id="PS50146"/>
    </source>
</evidence>
<keyword evidence="2" id="KW-0444">Lipid biosynthesis</keyword>
<evidence type="ECO:0000256" key="10">
    <source>
        <dbReference type="ARBA" id="ARBA00023209"/>
    </source>
</evidence>
<dbReference type="InterPro" id="IPR050187">
    <property type="entry name" value="Lipid_Phosphate_FormReg"/>
</dbReference>
<dbReference type="InterPro" id="IPR001206">
    <property type="entry name" value="Diacylglycerol_kinase_cat_dom"/>
</dbReference>
<keyword evidence="5" id="KW-0547">Nucleotide-binding</keyword>
<dbReference type="EMBL" id="JBAFUR010000001">
    <property type="protein sequence ID" value="MFG1250750.1"/>
    <property type="molecule type" value="Genomic_DNA"/>
</dbReference>
<dbReference type="NCBIfam" id="TIGR00147">
    <property type="entry name" value="YegS/Rv2252/BmrU family lipid kinase"/>
    <property type="match status" value="1"/>
</dbReference>
<gene>
    <name evidence="14" type="ORF">V5F30_00950</name>
</gene>
<accession>A0ABW6ZAF1</accession>
<comment type="cofactor">
    <cofactor evidence="1">
        <name>Mg(2+)</name>
        <dbReference type="ChEBI" id="CHEBI:18420"/>
    </cofactor>
</comment>
<dbReference type="InterPro" id="IPR016064">
    <property type="entry name" value="NAD/diacylglycerol_kinase_sf"/>
</dbReference>
<dbReference type="NCBIfam" id="NF009604">
    <property type="entry name" value="PRK13057.1"/>
    <property type="match status" value="1"/>
</dbReference>
<evidence type="ECO:0000256" key="7">
    <source>
        <dbReference type="ARBA" id="ARBA00022840"/>
    </source>
</evidence>
<keyword evidence="4" id="KW-0479">Metal-binding</keyword>
<dbReference type="SMART" id="SM00046">
    <property type="entry name" value="DAGKc"/>
    <property type="match status" value="1"/>
</dbReference>
<keyword evidence="15" id="KW-1185">Reference proteome</keyword>
<dbReference type="InterPro" id="IPR017438">
    <property type="entry name" value="ATP-NAD_kinase_N"/>
</dbReference>
<evidence type="ECO:0000256" key="8">
    <source>
        <dbReference type="ARBA" id="ARBA00022842"/>
    </source>
</evidence>
<dbReference type="Pfam" id="PF19279">
    <property type="entry name" value="YegS_C"/>
    <property type="match status" value="1"/>
</dbReference>
<dbReference type="Gene3D" id="2.60.200.40">
    <property type="match status" value="1"/>
</dbReference>
<dbReference type="Gene3D" id="3.40.50.10330">
    <property type="entry name" value="Probable inorganic polyphosphate/atp-NAD kinase, domain 1"/>
    <property type="match status" value="1"/>
</dbReference>
<keyword evidence="7" id="KW-0067">ATP-binding</keyword>
<dbReference type="Pfam" id="PF00781">
    <property type="entry name" value="DAGK_cat"/>
    <property type="match status" value="1"/>
</dbReference>
<organism evidence="14 15">
    <name type="scientific">Xanthobacter aminoxidans</name>
    <dbReference type="NCBI Taxonomy" id="186280"/>
    <lineage>
        <taxon>Bacteria</taxon>
        <taxon>Pseudomonadati</taxon>
        <taxon>Pseudomonadota</taxon>
        <taxon>Alphaproteobacteria</taxon>
        <taxon>Hyphomicrobiales</taxon>
        <taxon>Xanthobacteraceae</taxon>
        <taxon>Xanthobacter</taxon>
    </lineage>
</organism>
<evidence type="ECO:0000256" key="3">
    <source>
        <dbReference type="ARBA" id="ARBA00022679"/>
    </source>
</evidence>
<proteinExistence type="predicted"/>
<dbReference type="PANTHER" id="PTHR12358">
    <property type="entry name" value="SPHINGOSINE KINASE"/>
    <property type="match status" value="1"/>
</dbReference>
<reference evidence="14 15" key="1">
    <citation type="submission" date="2024-02" db="EMBL/GenBank/DDBJ databases">
        <title>Expansion and revision of Xanthobacter and proposal of Roseixanthobacter gen. nov.</title>
        <authorList>
            <person name="Soltysiak M.P.M."/>
            <person name="Jalihal A."/>
            <person name="Ory A."/>
            <person name="Chrisophersen C."/>
            <person name="Lee A.D."/>
            <person name="Boulton J."/>
            <person name="Springer M."/>
        </authorList>
    </citation>
    <scope>NUCLEOTIDE SEQUENCE [LARGE SCALE GENOMIC DNA]</scope>
    <source>
        <strain evidence="14 15">CB5</strain>
    </source>
</reference>
<evidence type="ECO:0000313" key="15">
    <source>
        <dbReference type="Proteomes" id="UP001604043"/>
    </source>
</evidence>
<dbReference type="PROSITE" id="PS50146">
    <property type="entry name" value="DAGK"/>
    <property type="match status" value="1"/>
</dbReference>
<dbReference type="Proteomes" id="UP001604043">
    <property type="component" value="Unassembled WGS sequence"/>
</dbReference>
<dbReference type="RefSeq" id="WP_394006882.1">
    <property type="nucleotide sequence ID" value="NZ_JBAFUR010000001.1"/>
</dbReference>
<dbReference type="InterPro" id="IPR005218">
    <property type="entry name" value="Diacylglycerol/lipid_kinase"/>
</dbReference>
<evidence type="ECO:0000256" key="2">
    <source>
        <dbReference type="ARBA" id="ARBA00022516"/>
    </source>
</evidence>
<sequence length="321" mass="34350">MTAQGPKSRRRALFMVNPHARNGALPLDAVRAVLETGIDLLEAPLPPSGEVSDVLRARAPEVDLVILGGGDGTLNAAASGLYDTQLPLGVLPLGTANDFALTLSIPTDPLAAARVILDHAPRFIDLGDVNGHPFLNVASIGFSADLARALTREAKRYFGVVGYGIVAARLLMQSRLFTAYIEHDGTAEAVRTLQVSVGNGRHYGGGLTVEASATADDGQLDFYSLEVDHWWRLLALLPSLRDGTQGQWDDVRAFRTKKVVVRTSRPRPVNTDGELVTFTPAHFSIRPAAIRVHAPPQIPPQTWPQTGGVQNSSQPLAEGTP</sequence>
<feature type="domain" description="DAGKc" evidence="13">
    <location>
        <begin position="7"/>
        <end position="133"/>
    </location>
</feature>
<evidence type="ECO:0000256" key="4">
    <source>
        <dbReference type="ARBA" id="ARBA00022723"/>
    </source>
</evidence>
<dbReference type="SUPFAM" id="SSF111331">
    <property type="entry name" value="NAD kinase/diacylglycerol kinase-like"/>
    <property type="match status" value="1"/>
</dbReference>
<name>A0ABW6ZAF1_9HYPH</name>
<keyword evidence="10" id="KW-0594">Phospholipid biosynthesis</keyword>
<dbReference type="InterPro" id="IPR045540">
    <property type="entry name" value="YegS/DAGK_C"/>
</dbReference>
<evidence type="ECO:0000256" key="9">
    <source>
        <dbReference type="ARBA" id="ARBA00023098"/>
    </source>
</evidence>
<keyword evidence="8" id="KW-0460">Magnesium</keyword>
<evidence type="ECO:0000256" key="5">
    <source>
        <dbReference type="ARBA" id="ARBA00022741"/>
    </source>
</evidence>
<evidence type="ECO:0000256" key="12">
    <source>
        <dbReference type="SAM" id="MobiDB-lite"/>
    </source>
</evidence>
<keyword evidence="6 14" id="KW-0418">Kinase</keyword>
<dbReference type="PANTHER" id="PTHR12358:SF106">
    <property type="entry name" value="LIPID KINASE YEGS"/>
    <property type="match status" value="1"/>
</dbReference>
<protein>
    <submittedName>
        <fullName evidence="14">Lipid kinase</fullName>
        <ecNumber evidence="14">2.7.1.-</ecNumber>
    </submittedName>
</protein>
<evidence type="ECO:0000256" key="6">
    <source>
        <dbReference type="ARBA" id="ARBA00022777"/>
    </source>
</evidence>
<evidence type="ECO:0000313" key="14">
    <source>
        <dbReference type="EMBL" id="MFG1250750.1"/>
    </source>
</evidence>
<feature type="region of interest" description="Disordered" evidence="12">
    <location>
        <begin position="295"/>
        <end position="321"/>
    </location>
</feature>
<keyword evidence="11" id="KW-1208">Phospholipid metabolism</keyword>
<evidence type="ECO:0000256" key="11">
    <source>
        <dbReference type="ARBA" id="ARBA00023264"/>
    </source>
</evidence>
<dbReference type="GO" id="GO:0016301">
    <property type="term" value="F:kinase activity"/>
    <property type="evidence" value="ECO:0007669"/>
    <property type="project" value="UniProtKB-KW"/>
</dbReference>
<comment type="caution">
    <text evidence="14">The sequence shown here is derived from an EMBL/GenBank/DDBJ whole genome shotgun (WGS) entry which is preliminary data.</text>
</comment>
<dbReference type="EC" id="2.7.1.-" evidence="14"/>
<keyword evidence="3 14" id="KW-0808">Transferase</keyword>